<comment type="caution">
    <text evidence="1">The sequence shown here is derived from an EMBL/GenBank/DDBJ whole genome shotgun (WGS) entry which is preliminary data.</text>
</comment>
<keyword evidence="2" id="KW-1185">Reference proteome</keyword>
<evidence type="ECO:0000313" key="1">
    <source>
        <dbReference type="EMBL" id="KAJ1095944.1"/>
    </source>
</evidence>
<reference evidence="1" key="1">
    <citation type="journal article" date="2022" name="bioRxiv">
        <title>Sequencing and chromosome-scale assembly of the giantPleurodeles waltlgenome.</title>
        <authorList>
            <person name="Brown T."/>
            <person name="Elewa A."/>
            <person name="Iarovenko S."/>
            <person name="Subramanian E."/>
            <person name="Araus A.J."/>
            <person name="Petzold A."/>
            <person name="Susuki M."/>
            <person name="Suzuki K.-i.T."/>
            <person name="Hayashi T."/>
            <person name="Toyoda A."/>
            <person name="Oliveira C."/>
            <person name="Osipova E."/>
            <person name="Leigh N.D."/>
            <person name="Simon A."/>
            <person name="Yun M.H."/>
        </authorList>
    </citation>
    <scope>NUCLEOTIDE SEQUENCE</scope>
    <source>
        <strain evidence="1">20211129_DDA</strain>
        <tissue evidence="1">Liver</tissue>
    </source>
</reference>
<proteinExistence type="predicted"/>
<dbReference type="EMBL" id="JANPWB010000014">
    <property type="protein sequence ID" value="KAJ1095944.1"/>
    <property type="molecule type" value="Genomic_DNA"/>
</dbReference>
<dbReference type="AlphaFoldDB" id="A0AAV7M015"/>
<sequence>MRKRRALSVPVGTVPARERRSAVCSVPVPLGTAPAGRRGSAEHCQCQWVQCLQGNEEVQCARASATGYSACKGDEEAQSVLSASGYSACKGTRKRRACSVPVGTAPARGRGSAEHAPCQCHWVQSLQGDEEAQSVLRDSATGHSTCKGTRKCRACSVPVPLGTAPAKVQGSAEHARCHWVQRLQGDEEAQSMLNASATGYSTCKGKRERRTSSVPLCTAHARGRGCAEHAPCHWVQCLQGDEEAQSMLHATRYSTCNGTRKRRACSVPVGTEPAMGRGSAEHAPCQCHWAQRLQGDEEAQSMLNASATGYSACKGTRKRRACSVPVLVSTEPARGRGSAEHAPCQCHWAQRLQGDEEAQSMLNASATGYSACKGMRKRRACSVPVPLGTAPARG</sequence>
<dbReference type="Proteomes" id="UP001066276">
    <property type="component" value="Chromosome 10"/>
</dbReference>
<organism evidence="1 2">
    <name type="scientific">Pleurodeles waltl</name>
    <name type="common">Iberian ribbed newt</name>
    <dbReference type="NCBI Taxonomy" id="8319"/>
    <lineage>
        <taxon>Eukaryota</taxon>
        <taxon>Metazoa</taxon>
        <taxon>Chordata</taxon>
        <taxon>Craniata</taxon>
        <taxon>Vertebrata</taxon>
        <taxon>Euteleostomi</taxon>
        <taxon>Amphibia</taxon>
        <taxon>Batrachia</taxon>
        <taxon>Caudata</taxon>
        <taxon>Salamandroidea</taxon>
        <taxon>Salamandridae</taxon>
        <taxon>Pleurodelinae</taxon>
        <taxon>Pleurodeles</taxon>
    </lineage>
</organism>
<accession>A0AAV7M015</accession>
<evidence type="ECO:0000313" key="2">
    <source>
        <dbReference type="Proteomes" id="UP001066276"/>
    </source>
</evidence>
<gene>
    <name evidence="1" type="ORF">NDU88_001094</name>
</gene>
<protein>
    <submittedName>
        <fullName evidence="1">Uncharacterized protein</fullName>
    </submittedName>
</protein>
<name>A0AAV7M015_PLEWA</name>